<evidence type="ECO:0000256" key="1">
    <source>
        <dbReference type="SAM" id="MobiDB-lite"/>
    </source>
</evidence>
<dbReference type="KEGG" id="ngl:RG1141_CH33560"/>
<accession>A0A068TCB1</accession>
<dbReference type="Proteomes" id="UP000028186">
    <property type="component" value="Chromosome I"/>
</dbReference>
<dbReference type="PATRIC" id="fig|1028801.3.peg.3420"/>
<dbReference type="Pfam" id="PF11089">
    <property type="entry name" value="SyrA"/>
    <property type="match status" value="1"/>
</dbReference>
<dbReference type="AlphaFoldDB" id="A0A068TCB1"/>
<protein>
    <submittedName>
        <fullName evidence="3">Exopolysaccharide production repressor protein ExoX</fullName>
    </submittedName>
</protein>
<feature type="transmembrane region" description="Helical" evidence="2">
    <location>
        <begin position="31"/>
        <end position="54"/>
    </location>
</feature>
<gene>
    <name evidence="3" type="primary">exoX</name>
    <name evidence="3" type="ORF">RG1141_CH33560</name>
</gene>
<dbReference type="eggNOG" id="ENOG502ZTHQ">
    <property type="taxonomic scope" value="Bacteria"/>
</dbReference>
<dbReference type="InterPro" id="IPR024239">
    <property type="entry name" value="SyrA"/>
</dbReference>
<reference evidence="4" key="1">
    <citation type="journal article" date="2014" name="BMC Genomics">
        <title>Genome sequencing of two Neorhizobium galegae strains reveals a noeT gene responsible for the unusual acetylation of the nodulation factors.</title>
        <authorList>
            <person name="Osterman J."/>
            <person name="Marsh J."/>
            <person name="Laine P.K."/>
            <person name="Zeng Z."/>
            <person name="Alatalo E."/>
            <person name="Sullivan J.T."/>
            <person name="Young J.P."/>
            <person name="Thomas-Oates J."/>
            <person name="Paulin L."/>
            <person name="Lindstrom K."/>
        </authorList>
    </citation>
    <scope>NUCLEOTIDE SEQUENCE [LARGE SCALE GENOMIC DNA]</scope>
    <source>
        <strain evidence="4">HAMBI 1141</strain>
    </source>
</reference>
<organism evidence="3 4">
    <name type="scientific">Neorhizobium galegae bv. officinalis bv. officinalis str. HAMBI 1141</name>
    <dbReference type="NCBI Taxonomy" id="1028801"/>
    <lineage>
        <taxon>Bacteria</taxon>
        <taxon>Pseudomonadati</taxon>
        <taxon>Pseudomonadota</taxon>
        <taxon>Alphaproteobacteria</taxon>
        <taxon>Hyphomicrobiales</taxon>
        <taxon>Rhizobiaceae</taxon>
        <taxon>Rhizobium/Agrobacterium group</taxon>
        <taxon>Neorhizobium</taxon>
    </lineage>
</organism>
<evidence type="ECO:0000313" key="3">
    <source>
        <dbReference type="EMBL" id="CDN55691.1"/>
    </source>
</evidence>
<sequence>MYAPRVFISMTVTLVVFAVAAYLITGSFYTAVIQTLICAVLIQAGYFAAVLYLVRREKQIRETGATSEAAAAAKSSKDGSRRDGLRADAAPNLPAGDT</sequence>
<feature type="compositionally biased region" description="Low complexity" evidence="1">
    <location>
        <begin position="62"/>
        <end position="74"/>
    </location>
</feature>
<dbReference type="RefSeq" id="WP_051899833.1">
    <property type="nucleotide sequence ID" value="NZ_HG938355.1"/>
</dbReference>
<dbReference type="EMBL" id="HG938355">
    <property type="protein sequence ID" value="CDN55691.1"/>
    <property type="molecule type" value="Genomic_DNA"/>
</dbReference>
<feature type="transmembrane region" description="Helical" evidence="2">
    <location>
        <begin position="7"/>
        <end position="25"/>
    </location>
</feature>
<feature type="compositionally biased region" description="Basic and acidic residues" evidence="1">
    <location>
        <begin position="75"/>
        <end position="86"/>
    </location>
</feature>
<keyword evidence="2" id="KW-1133">Transmembrane helix</keyword>
<proteinExistence type="predicted"/>
<evidence type="ECO:0000256" key="2">
    <source>
        <dbReference type="SAM" id="Phobius"/>
    </source>
</evidence>
<name>A0A068TCB1_NEOGA</name>
<feature type="region of interest" description="Disordered" evidence="1">
    <location>
        <begin position="62"/>
        <end position="98"/>
    </location>
</feature>
<keyword evidence="2" id="KW-0812">Transmembrane</keyword>
<keyword evidence="2" id="KW-0472">Membrane</keyword>
<dbReference type="HOGENOM" id="CLU_2353631_0_0_5"/>
<evidence type="ECO:0000313" key="4">
    <source>
        <dbReference type="Proteomes" id="UP000028186"/>
    </source>
</evidence>